<reference evidence="8 9" key="1">
    <citation type="submission" date="2021-06" db="EMBL/GenBank/DDBJ databases">
        <title>Genome-based taxonomic framework of Microbacterium strains isolated from marine environment, the description of four new species and reclassification of four preexisting species.</title>
        <authorList>
            <person name="Lee S.D."/>
            <person name="Kim S.-M."/>
            <person name="Byeon Y.-S."/>
            <person name="Yang H.L."/>
            <person name="Kim I.S."/>
        </authorList>
    </citation>
    <scope>NUCLEOTIDE SEQUENCE [LARGE SCALE GENOMIC DNA]</scope>
    <source>
        <strain evidence="8 9">SSW1-51</strain>
    </source>
</reference>
<dbReference type="Proteomes" id="UP000831467">
    <property type="component" value="Chromosome"/>
</dbReference>
<name>A0ABY4IFP7_9MICO</name>
<dbReference type="Gene3D" id="3.40.1190.20">
    <property type="match status" value="1"/>
</dbReference>
<evidence type="ECO:0000256" key="5">
    <source>
        <dbReference type="ARBA" id="ARBA00022840"/>
    </source>
</evidence>
<dbReference type="Pfam" id="PF00294">
    <property type="entry name" value="PfkB"/>
    <property type="match status" value="1"/>
</dbReference>
<evidence type="ECO:0000256" key="2">
    <source>
        <dbReference type="ARBA" id="ARBA00022679"/>
    </source>
</evidence>
<evidence type="ECO:0000256" key="6">
    <source>
        <dbReference type="PIRNR" id="PIRNR000535"/>
    </source>
</evidence>
<dbReference type="EMBL" id="CP078076">
    <property type="protein sequence ID" value="UPL11110.1"/>
    <property type="molecule type" value="Genomic_DNA"/>
</dbReference>
<keyword evidence="9" id="KW-1185">Reference proteome</keyword>
<gene>
    <name evidence="8" type="ORF">KV394_08295</name>
</gene>
<accession>A0ABY4IFP7</accession>
<sequence length="337" mass="33486">MTEPRALPEATAGPVVTLTAAGAIDATYRLPVPLERGAFVRASGWEREVSGKGVNVSAALRAAGVATAAVVVLGADDVAFAAQSPLADVLRIVTVPGATRVNTSIIDAGGATTKVNAPTPPLTPAAWEETRSAVVGACRALAASWLVVSGTLPEVTGAEARIADVVRAVRGAGVRVAVDTSGAALAELVADPAEVALLKPNTHELAELVRRPLRTVGEVTAAARELVARGVATVYTSMGADGVLVVTDAAVVHARAVAPAVVNTAGAGDASLAGFLHGLGGASGGRAALTTAAATAASWGALAVSRPTTLLDAVEAAPRAVVTDEPDPVTRLTEPAV</sequence>
<dbReference type="PANTHER" id="PTHR46566:SF5">
    <property type="entry name" value="1-PHOSPHOFRUCTOKINASE"/>
    <property type="match status" value="1"/>
</dbReference>
<dbReference type="InterPro" id="IPR029056">
    <property type="entry name" value="Ribokinase-like"/>
</dbReference>
<keyword evidence="3" id="KW-0547">Nucleotide-binding</keyword>
<organism evidence="8 9">
    <name type="scientific">Microbacterium sufflavum</name>
    <dbReference type="NCBI Taxonomy" id="2851649"/>
    <lineage>
        <taxon>Bacteria</taxon>
        <taxon>Bacillati</taxon>
        <taxon>Actinomycetota</taxon>
        <taxon>Actinomycetes</taxon>
        <taxon>Micrococcales</taxon>
        <taxon>Microbacteriaceae</taxon>
        <taxon>Microbacterium</taxon>
    </lineage>
</organism>
<dbReference type="InterPro" id="IPR011611">
    <property type="entry name" value="PfkB_dom"/>
</dbReference>
<dbReference type="RefSeq" id="WP_247982782.1">
    <property type="nucleotide sequence ID" value="NZ_CP078076.1"/>
</dbReference>
<keyword evidence="5" id="KW-0067">ATP-binding</keyword>
<evidence type="ECO:0000313" key="9">
    <source>
        <dbReference type="Proteomes" id="UP000831467"/>
    </source>
</evidence>
<dbReference type="PANTHER" id="PTHR46566">
    <property type="entry name" value="1-PHOSPHOFRUCTOKINASE-RELATED"/>
    <property type="match status" value="1"/>
</dbReference>
<keyword evidence="4" id="KW-0418">Kinase</keyword>
<keyword evidence="2 6" id="KW-0808">Transferase</keyword>
<dbReference type="InterPro" id="IPR002173">
    <property type="entry name" value="Carboh/pur_kinase_PfkB_CS"/>
</dbReference>
<evidence type="ECO:0000313" key="8">
    <source>
        <dbReference type="EMBL" id="UPL11110.1"/>
    </source>
</evidence>
<dbReference type="PIRSF" id="PIRSF000535">
    <property type="entry name" value="1PFK/6PFK/LacC"/>
    <property type="match status" value="1"/>
</dbReference>
<protein>
    <submittedName>
        <fullName evidence="8">1-phosphofructokinase family hexose kinase</fullName>
    </submittedName>
</protein>
<dbReference type="PROSITE" id="PS00584">
    <property type="entry name" value="PFKB_KINASES_2"/>
    <property type="match status" value="1"/>
</dbReference>
<dbReference type="InterPro" id="IPR017583">
    <property type="entry name" value="Tagatose/fructose_Pkinase"/>
</dbReference>
<comment type="similarity">
    <text evidence="1">Belongs to the carbohydrate kinase PfkB family.</text>
</comment>
<feature type="domain" description="Carbohydrate kinase PfkB" evidence="7">
    <location>
        <begin position="36"/>
        <end position="297"/>
    </location>
</feature>
<proteinExistence type="inferred from homology"/>
<evidence type="ECO:0000259" key="7">
    <source>
        <dbReference type="Pfam" id="PF00294"/>
    </source>
</evidence>
<evidence type="ECO:0000256" key="4">
    <source>
        <dbReference type="ARBA" id="ARBA00022777"/>
    </source>
</evidence>
<dbReference type="SUPFAM" id="SSF53613">
    <property type="entry name" value="Ribokinase-like"/>
    <property type="match status" value="1"/>
</dbReference>
<evidence type="ECO:0000256" key="1">
    <source>
        <dbReference type="ARBA" id="ARBA00010688"/>
    </source>
</evidence>
<evidence type="ECO:0000256" key="3">
    <source>
        <dbReference type="ARBA" id="ARBA00022741"/>
    </source>
</evidence>